<dbReference type="PANTHER" id="PTHR45825:SF11">
    <property type="entry name" value="ALPHA AMYLASE DOMAIN-CONTAINING PROTEIN"/>
    <property type="match status" value="1"/>
</dbReference>
<proteinExistence type="predicted"/>
<dbReference type="SUPFAM" id="SSF53756">
    <property type="entry name" value="UDP-Glycosyltransferase/glycogen phosphorylase"/>
    <property type="match status" value="1"/>
</dbReference>
<dbReference type="EMBL" id="BARV01004474">
    <property type="protein sequence ID" value="GAI18065.1"/>
    <property type="molecule type" value="Genomic_DNA"/>
</dbReference>
<protein>
    <recommendedName>
        <fullName evidence="3">Starch synthase catalytic domain-containing protein</fullName>
    </recommendedName>
</protein>
<dbReference type="PANTHER" id="PTHR45825">
    <property type="entry name" value="GRANULE-BOUND STARCH SYNTHASE 1, CHLOROPLASTIC/AMYLOPLASTIC"/>
    <property type="match status" value="1"/>
</dbReference>
<evidence type="ECO:0000256" key="2">
    <source>
        <dbReference type="ARBA" id="ARBA00022679"/>
    </source>
</evidence>
<dbReference type="Gene3D" id="3.40.50.2000">
    <property type="entry name" value="Glycogen Phosphorylase B"/>
    <property type="match status" value="1"/>
</dbReference>
<evidence type="ECO:0000256" key="1">
    <source>
        <dbReference type="ARBA" id="ARBA00022676"/>
    </source>
</evidence>
<reference evidence="4" key="1">
    <citation type="journal article" date="2014" name="Front. Microbiol.">
        <title>High frequency of phylogenetically diverse reductive dehalogenase-homologous genes in deep subseafloor sedimentary metagenomes.</title>
        <authorList>
            <person name="Kawai M."/>
            <person name="Futagami T."/>
            <person name="Toyoda A."/>
            <person name="Takaki Y."/>
            <person name="Nishi S."/>
            <person name="Hori S."/>
            <person name="Arai W."/>
            <person name="Tsubouchi T."/>
            <person name="Morono Y."/>
            <person name="Uchiyama I."/>
            <person name="Ito T."/>
            <person name="Fujiyama A."/>
            <person name="Inagaki F."/>
            <person name="Takami H."/>
        </authorList>
    </citation>
    <scope>NUCLEOTIDE SEQUENCE</scope>
    <source>
        <strain evidence="4">Expedition CK06-06</strain>
    </source>
</reference>
<accession>X1MTQ1</accession>
<evidence type="ECO:0000313" key="4">
    <source>
        <dbReference type="EMBL" id="GAI18065.1"/>
    </source>
</evidence>
<sequence>ALPKALRKLGQDVRIAIPKYEWVKSEEKIADISVDFHGGKEVSVELTGVDGVPVYLLGNDEFFGGKVVYQGGKEETLKFAFFSRAVAELVKGLDFKPQVVHCNDWHNALVPLHLKLLRDKTPTVFTIHNLKYQGTRPGLTLGVIGLPKTASDVLEKGVANPMKGGILHSGIVSTVSKTYAKEIQTKTYGHGCQI</sequence>
<gene>
    <name evidence="4" type="ORF">S06H3_09910</name>
</gene>
<dbReference type="AlphaFoldDB" id="X1MTQ1"/>
<keyword evidence="2" id="KW-0808">Transferase</keyword>
<feature type="non-terminal residue" evidence="4">
    <location>
        <position position="1"/>
    </location>
</feature>
<comment type="caution">
    <text evidence="4">The sequence shown here is derived from an EMBL/GenBank/DDBJ whole genome shotgun (WGS) entry which is preliminary data.</text>
</comment>
<dbReference type="GO" id="GO:0016757">
    <property type="term" value="F:glycosyltransferase activity"/>
    <property type="evidence" value="ECO:0007669"/>
    <property type="project" value="UniProtKB-KW"/>
</dbReference>
<dbReference type="Pfam" id="PF08323">
    <property type="entry name" value="Glyco_transf_5"/>
    <property type="match status" value="1"/>
</dbReference>
<keyword evidence="1" id="KW-0328">Glycosyltransferase</keyword>
<name>X1MTQ1_9ZZZZ</name>
<dbReference type="InterPro" id="IPR013534">
    <property type="entry name" value="Starch_synth_cat_dom"/>
</dbReference>
<evidence type="ECO:0000259" key="3">
    <source>
        <dbReference type="Pfam" id="PF08323"/>
    </source>
</evidence>
<feature type="domain" description="Starch synthase catalytic" evidence="3">
    <location>
        <begin position="1"/>
        <end position="192"/>
    </location>
</feature>
<organism evidence="4">
    <name type="scientific">marine sediment metagenome</name>
    <dbReference type="NCBI Taxonomy" id="412755"/>
    <lineage>
        <taxon>unclassified sequences</taxon>
        <taxon>metagenomes</taxon>
        <taxon>ecological metagenomes</taxon>
    </lineage>
</organism>